<feature type="transmembrane region" description="Helical" evidence="2">
    <location>
        <begin position="47"/>
        <end position="69"/>
    </location>
</feature>
<keyword evidence="2" id="KW-0812">Transmembrane</keyword>
<keyword evidence="2" id="KW-1133">Transmembrane helix</keyword>
<dbReference type="RefSeq" id="WP_089019163.1">
    <property type="nucleotide sequence ID" value="NZ_LT607412.1"/>
</dbReference>
<keyword evidence="4" id="KW-1185">Reference proteome</keyword>
<feature type="transmembrane region" description="Helical" evidence="2">
    <location>
        <begin position="81"/>
        <end position="99"/>
    </location>
</feature>
<name>A0A1C4WF35_9ACTN</name>
<evidence type="ECO:0000256" key="1">
    <source>
        <dbReference type="SAM" id="MobiDB-lite"/>
    </source>
</evidence>
<dbReference type="EMBL" id="LT607412">
    <property type="protein sequence ID" value="SCE94825.1"/>
    <property type="molecule type" value="Genomic_DNA"/>
</dbReference>
<evidence type="ECO:0000256" key="2">
    <source>
        <dbReference type="SAM" id="Phobius"/>
    </source>
</evidence>
<reference evidence="4" key="1">
    <citation type="submission" date="2016-06" db="EMBL/GenBank/DDBJ databases">
        <authorList>
            <person name="Varghese N."/>
            <person name="Submissions Spin"/>
        </authorList>
    </citation>
    <scope>NUCLEOTIDE SEQUENCE [LARGE SCALE GENOMIC DNA]</scope>
    <source>
        <strain evidence="4">DSM 44875</strain>
    </source>
</reference>
<dbReference type="Proteomes" id="UP000198243">
    <property type="component" value="Chromosome I"/>
</dbReference>
<sequence length="135" mass="13945">MKRLGLGGLFFAWLYGVPFLLVVGLIRRTSTPYTPTQDMARAFGATTDALLTAGLVLNAALPLVGLVLAGWAGEQGWRRHFGWSLGGMALLYLAVALAGSMATSSLVGHTPADQEPDPPVGHCVPVSGGRGCPGG</sequence>
<accession>A0A1C4WF35</accession>
<evidence type="ECO:0000313" key="3">
    <source>
        <dbReference type="EMBL" id="SCE94825.1"/>
    </source>
</evidence>
<proteinExistence type="predicted"/>
<keyword evidence="2" id="KW-0472">Membrane</keyword>
<protein>
    <submittedName>
        <fullName evidence="3">Uncharacterized protein</fullName>
    </submittedName>
</protein>
<organism evidence="3 4">
    <name type="scientific">Micromonospora coriariae</name>
    <dbReference type="NCBI Taxonomy" id="285665"/>
    <lineage>
        <taxon>Bacteria</taxon>
        <taxon>Bacillati</taxon>
        <taxon>Actinomycetota</taxon>
        <taxon>Actinomycetes</taxon>
        <taxon>Micromonosporales</taxon>
        <taxon>Micromonosporaceae</taxon>
        <taxon>Micromonospora</taxon>
    </lineage>
</organism>
<dbReference type="OrthoDB" id="3295949at2"/>
<feature type="transmembrane region" description="Helical" evidence="2">
    <location>
        <begin position="6"/>
        <end position="26"/>
    </location>
</feature>
<feature type="region of interest" description="Disordered" evidence="1">
    <location>
        <begin position="107"/>
        <end position="135"/>
    </location>
</feature>
<dbReference type="AlphaFoldDB" id="A0A1C4WF35"/>
<evidence type="ECO:0000313" key="4">
    <source>
        <dbReference type="Proteomes" id="UP000198243"/>
    </source>
</evidence>
<gene>
    <name evidence="3" type="ORF">GA0070607_3552</name>
</gene>